<dbReference type="RefSeq" id="WP_377375507.1">
    <property type="nucleotide sequence ID" value="NZ_JBHSSW010000004.1"/>
</dbReference>
<evidence type="ECO:0000313" key="2">
    <source>
        <dbReference type="Proteomes" id="UP001596303"/>
    </source>
</evidence>
<protein>
    <submittedName>
        <fullName evidence="1">Uncharacterized protein</fullName>
    </submittedName>
</protein>
<organism evidence="1 2">
    <name type="scientific">Ponticaulis profundi</name>
    <dbReference type="NCBI Taxonomy" id="2665222"/>
    <lineage>
        <taxon>Bacteria</taxon>
        <taxon>Pseudomonadati</taxon>
        <taxon>Pseudomonadota</taxon>
        <taxon>Alphaproteobacteria</taxon>
        <taxon>Hyphomonadales</taxon>
        <taxon>Hyphomonadaceae</taxon>
        <taxon>Ponticaulis</taxon>
    </lineage>
</organism>
<accession>A0ABW1S6C4</accession>
<dbReference type="Proteomes" id="UP001596303">
    <property type="component" value="Unassembled WGS sequence"/>
</dbReference>
<comment type="caution">
    <text evidence="1">The sequence shown here is derived from an EMBL/GenBank/DDBJ whole genome shotgun (WGS) entry which is preliminary data.</text>
</comment>
<evidence type="ECO:0000313" key="1">
    <source>
        <dbReference type="EMBL" id="MFC6197109.1"/>
    </source>
</evidence>
<gene>
    <name evidence="1" type="ORF">ACFQDM_03425</name>
</gene>
<name>A0ABW1S6C4_9PROT</name>
<reference evidence="2" key="1">
    <citation type="journal article" date="2019" name="Int. J. Syst. Evol. Microbiol.">
        <title>The Global Catalogue of Microorganisms (GCM) 10K type strain sequencing project: providing services to taxonomists for standard genome sequencing and annotation.</title>
        <authorList>
            <consortium name="The Broad Institute Genomics Platform"/>
            <consortium name="The Broad Institute Genome Sequencing Center for Infectious Disease"/>
            <person name="Wu L."/>
            <person name="Ma J."/>
        </authorList>
    </citation>
    <scope>NUCLEOTIDE SEQUENCE [LARGE SCALE GENOMIC DNA]</scope>
    <source>
        <strain evidence="2">CGMCC-1.15741</strain>
    </source>
</reference>
<sequence>MEVLIIVRDVILAVLLSWIGVDYTESKTEEAQPNVRLNMQISERSSEQEFLVLKASHVESNSLCREEWFRS</sequence>
<dbReference type="EMBL" id="JBHSSW010000004">
    <property type="protein sequence ID" value="MFC6197109.1"/>
    <property type="molecule type" value="Genomic_DNA"/>
</dbReference>
<proteinExistence type="predicted"/>
<keyword evidence="2" id="KW-1185">Reference proteome</keyword>